<evidence type="ECO:0000313" key="7">
    <source>
        <dbReference type="Proteomes" id="UP000604825"/>
    </source>
</evidence>
<dbReference type="AlphaFoldDB" id="A0A811MKD9"/>
<reference evidence="6" key="1">
    <citation type="submission" date="2020-10" db="EMBL/GenBank/DDBJ databases">
        <authorList>
            <person name="Han B."/>
            <person name="Lu T."/>
            <person name="Zhao Q."/>
            <person name="Huang X."/>
            <person name="Zhao Y."/>
        </authorList>
    </citation>
    <scope>NUCLEOTIDE SEQUENCE</scope>
</reference>
<dbReference type="InterPro" id="IPR056900">
    <property type="entry name" value="COB_C"/>
</dbReference>
<evidence type="ECO:0000256" key="4">
    <source>
        <dbReference type="SAM" id="SignalP"/>
    </source>
</evidence>
<dbReference type="PANTHER" id="PTHR31673">
    <property type="entry name" value="PROTEIN COBRA"/>
    <property type="match status" value="1"/>
</dbReference>
<evidence type="ECO:0000256" key="3">
    <source>
        <dbReference type="ARBA" id="ARBA00023180"/>
    </source>
</evidence>
<keyword evidence="2 4" id="KW-0732">Signal</keyword>
<keyword evidence="7" id="KW-1185">Reference proteome</keyword>
<dbReference type="GO" id="GO:0005886">
    <property type="term" value="C:plasma membrane"/>
    <property type="evidence" value="ECO:0007669"/>
    <property type="project" value="TreeGrafter"/>
</dbReference>
<gene>
    <name evidence="6" type="ORF">NCGR_LOCUS4372</name>
</gene>
<proteinExistence type="inferred from homology"/>
<name>A0A811MKD9_9POAL</name>
<dbReference type="OrthoDB" id="2012261at2759"/>
<evidence type="ECO:0000256" key="1">
    <source>
        <dbReference type="ARBA" id="ARBA00005507"/>
    </source>
</evidence>
<evidence type="ECO:0000259" key="5">
    <source>
        <dbReference type="Pfam" id="PF25079"/>
    </source>
</evidence>
<feature type="domain" description="COBRA C-terminal" evidence="5">
    <location>
        <begin position="186"/>
        <end position="318"/>
    </location>
</feature>
<dbReference type="PANTHER" id="PTHR31673:SF32">
    <property type="entry name" value="COBRA-LIKE PROTEIN"/>
    <property type="match status" value="1"/>
</dbReference>
<keyword evidence="3" id="KW-0325">Glycoprotein</keyword>
<evidence type="ECO:0000313" key="6">
    <source>
        <dbReference type="EMBL" id="CAD6206693.1"/>
    </source>
</evidence>
<feature type="chain" id="PRO_5032889764" description="COBRA C-terminal domain-containing protein" evidence="4">
    <location>
        <begin position="32"/>
        <end position="322"/>
    </location>
</feature>
<comment type="caution">
    <text evidence="6">The sequence shown here is derived from an EMBL/GenBank/DDBJ whole genome shotgun (WGS) entry which is preliminary data.</text>
</comment>
<dbReference type="Proteomes" id="UP000604825">
    <property type="component" value="Unassembled WGS sequence"/>
</dbReference>
<feature type="domain" description="COBRA C-terminal" evidence="5">
    <location>
        <begin position="128"/>
        <end position="162"/>
    </location>
</feature>
<dbReference type="InterPro" id="IPR006918">
    <property type="entry name" value="COBRA_pln"/>
</dbReference>
<organism evidence="6 7">
    <name type="scientific">Miscanthus lutarioriparius</name>
    <dbReference type="NCBI Taxonomy" id="422564"/>
    <lineage>
        <taxon>Eukaryota</taxon>
        <taxon>Viridiplantae</taxon>
        <taxon>Streptophyta</taxon>
        <taxon>Embryophyta</taxon>
        <taxon>Tracheophyta</taxon>
        <taxon>Spermatophyta</taxon>
        <taxon>Magnoliopsida</taxon>
        <taxon>Liliopsida</taxon>
        <taxon>Poales</taxon>
        <taxon>Poaceae</taxon>
        <taxon>PACMAD clade</taxon>
        <taxon>Panicoideae</taxon>
        <taxon>Andropogonodae</taxon>
        <taxon>Andropogoneae</taxon>
        <taxon>Saccharinae</taxon>
        <taxon>Miscanthus</taxon>
    </lineage>
</organism>
<dbReference type="GO" id="GO:0052324">
    <property type="term" value="P:plant-type cell wall cellulose biosynthetic process"/>
    <property type="evidence" value="ECO:0007669"/>
    <property type="project" value="TreeGrafter"/>
</dbReference>
<dbReference type="GO" id="GO:0010215">
    <property type="term" value="P:cellulose microfibril organization"/>
    <property type="evidence" value="ECO:0007669"/>
    <property type="project" value="InterPro"/>
</dbReference>
<accession>A0A811MKD9</accession>
<protein>
    <recommendedName>
        <fullName evidence="5">COBRA C-terminal domain-containing protein</fullName>
    </recommendedName>
</protein>
<comment type="similarity">
    <text evidence="1">Belongs to the COBRA family.</text>
</comment>
<dbReference type="Pfam" id="PF25079">
    <property type="entry name" value="COB_C"/>
    <property type="match status" value="2"/>
</dbReference>
<feature type="signal peptide" evidence="4">
    <location>
        <begin position="1"/>
        <end position="31"/>
    </location>
</feature>
<dbReference type="Pfam" id="PF04833">
    <property type="entry name" value="COBRA"/>
    <property type="match status" value="1"/>
</dbReference>
<evidence type="ECO:0000256" key="2">
    <source>
        <dbReference type="ARBA" id="ARBA00022729"/>
    </source>
</evidence>
<sequence>MATGSRPAVTCCAAVLLATALLISAPGTTEAYDSLDPNSNITIKWDVMQWTPDGYVHSVGLAGTTTKTVKVPKNFTLRTPGPDYTCGRAIVGNPSRFFSADGRRFTQGLMTWNVTCTYSQFLAPKTPSCCVSLSSFYNDTTVNCPTCSCGCQNPSGSNCVNKGSPRLRSVIDGPGKWSGEPLVECTCSTSHTCPVKINWRVKQNNKDYWRVKITITNLNFRMNYTEWNLVVQHPNFDNITQLFGVNYKPLTPYGGDINNTAMFWGVKSYNDVLMQDGKLGTVQSGLLLRKDSRTFIFEKGWAFPRRVYFNGDNCVMPAPENY</sequence>
<dbReference type="EMBL" id="CAJGYO010000001">
    <property type="protein sequence ID" value="CAD6206693.1"/>
    <property type="molecule type" value="Genomic_DNA"/>
</dbReference>
<dbReference type="PIRSF" id="PIRSF038122">
    <property type="entry name" value="COBRA"/>
    <property type="match status" value="1"/>
</dbReference>